<dbReference type="SUPFAM" id="SSF54001">
    <property type="entry name" value="Cysteine proteinases"/>
    <property type="match status" value="1"/>
</dbReference>
<dbReference type="GO" id="GO:0005634">
    <property type="term" value="C:nucleus"/>
    <property type="evidence" value="ECO:0007669"/>
    <property type="project" value="TreeGrafter"/>
</dbReference>
<keyword evidence="1" id="KW-0833">Ubl conjugation pathway</keyword>
<comment type="caution">
    <text evidence="3">The sequence shown here is derived from an EMBL/GenBank/DDBJ whole genome shotgun (WGS) entry which is preliminary data.</text>
</comment>
<dbReference type="GO" id="GO:0005829">
    <property type="term" value="C:cytosol"/>
    <property type="evidence" value="ECO:0007669"/>
    <property type="project" value="TreeGrafter"/>
</dbReference>
<dbReference type="Pfam" id="PF12436">
    <property type="entry name" value="USP7_ICP0_bdg"/>
    <property type="match status" value="1"/>
</dbReference>
<dbReference type="OrthoDB" id="289038at2759"/>
<dbReference type="PANTHER" id="PTHR24006">
    <property type="entry name" value="UBIQUITIN CARBOXYL-TERMINAL HYDROLASE"/>
    <property type="match status" value="1"/>
</dbReference>
<evidence type="ECO:0000259" key="2">
    <source>
        <dbReference type="PROSITE" id="PS50235"/>
    </source>
</evidence>
<gene>
    <name evidence="3" type="ORF">BC936DRAFT_145696</name>
</gene>
<dbReference type="Proteomes" id="UP000268093">
    <property type="component" value="Unassembled WGS sequence"/>
</dbReference>
<evidence type="ECO:0000313" key="3">
    <source>
        <dbReference type="EMBL" id="RUP51806.1"/>
    </source>
</evidence>
<dbReference type="Pfam" id="PF00443">
    <property type="entry name" value="UCH"/>
    <property type="match status" value="1"/>
</dbReference>
<sequence>MKDPTGVLWHNFINYDSKKVTGYVGLINQGATGYLNTAVQCLYMIKYFRRSVYKIPTESDVPTKNVALALQRVFYNLQFSEVAVDTTELTGSFGWDSLDTSMERDFLEFNRALRENLESKMKNTPADGDMKKLFVGKMKTYGKGISTDYEFSRVEDYYDILLDVKGCKNLYESFVKFVAEFVEKQQIGDHGLQDVKRGVYFESFPPVLYVQLKRVIVHSGDLNSGQYFAFLKPEKDNKWFKYECHRVTPVTDREVFEANYGGEALNANQLIARRPQMAAKERFTNAYVLVYIRESDVDEMLAPMSPGDIPPHISAYQMHLDEEKALRERDRRMQEQIKTHLTAQVSCVHQWSCNLRFLCYNIYYICDHLLQIVTDETFKVHQGFDLANFDDITMQSEIPSFCVKREEPFAVFKQSVADHFQISINRFRLWILANRQNRTVRPDQPIPETEASSSMEVIQTKMNANQSTLRLYLEEIDMPIGGKLSSPSLMIFIKYFDPKTQMIEGCGKLYVKRNRKVRDIIPILNAKKGFPSNTTLKLFEELKPSVIKAMTTRATFQQSEIQDGDIICFQKEISDREAAEYKLQAHAATIIEFFEQLVKK</sequence>
<dbReference type="PANTHER" id="PTHR24006:SF644">
    <property type="entry name" value="UBIQUITIN CARBOXYL-TERMINAL HYDROLASE 7"/>
    <property type="match status" value="1"/>
</dbReference>
<dbReference type="InterPro" id="IPR028889">
    <property type="entry name" value="USP"/>
</dbReference>
<dbReference type="EMBL" id="RBNI01000447">
    <property type="protein sequence ID" value="RUP51806.1"/>
    <property type="molecule type" value="Genomic_DNA"/>
</dbReference>
<organism evidence="3 4">
    <name type="scientific">Jimgerdemannia flammicorona</name>
    <dbReference type="NCBI Taxonomy" id="994334"/>
    <lineage>
        <taxon>Eukaryota</taxon>
        <taxon>Fungi</taxon>
        <taxon>Fungi incertae sedis</taxon>
        <taxon>Mucoromycota</taxon>
        <taxon>Mucoromycotina</taxon>
        <taxon>Endogonomycetes</taxon>
        <taxon>Endogonales</taxon>
        <taxon>Endogonaceae</taxon>
        <taxon>Jimgerdemannia</taxon>
    </lineage>
</organism>
<dbReference type="Gene3D" id="3.10.20.90">
    <property type="entry name" value="Phosphatidylinositol 3-kinase Catalytic Subunit, Chain A, domain 1"/>
    <property type="match status" value="1"/>
</dbReference>
<dbReference type="GO" id="GO:0016579">
    <property type="term" value="P:protein deubiquitination"/>
    <property type="evidence" value="ECO:0007669"/>
    <property type="project" value="InterPro"/>
</dbReference>
<dbReference type="AlphaFoldDB" id="A0A433DM89"/>
<dbReference type="Gene3D" id="3.90.70.10">
    <property type="entry name" value="Cysteine proteinases"/>
    <property type="match status" value="2"/>
</dbReference>
<dbReference type="GO" id="GO:0004843">
    <property type="term" value="F:cysteine-type deubiquitinase activity"/>
    <property type="evidence" value="ECO:0007669"/>
    <property type="project" value="InterPro"/>
</dbReference>
<keyword evidence="4" id="KW-1185">Reference proteome</keyword>
<dbReference type="InterPro" id="IPR050164">
    <property type="entry name" value="Peptidase_C19"/>
</dbReference>
<feature type="domain" description="USP" evidence="2">
    <location>
        <begin position="24"/>
        <end position="294"/>
    </location>
</feature>
<dbReference type="PROSITE" id="PS50235">
    <property type="entry name" value="USP_3"/>
    <property type="match status" value="1"/>
</dbReference>
<dbReference type="InterPro" id="IPR001394">
    <property type="entry name" value="Peptidase_C19_UCH"/>
</dbReference>
<name>A0A433DM89_9FUNG</name>
<dbReference type="GO" id="GO:0031647">
    <property type="term" value="P:regulation of protein stability"/>
    <property type="evidence" value="ECO:0007669"/>
    <property type="project" value="TreeGrafter"/>
</dbReference>
<dbReference type="InterPro" id="IPR038765">
    <property type="entry name" value="Papain-like_cys_pep_sf"/>
</dbReference>
<accession>A0A433DM89</accession>
<evidence type="ECO:0000256" key="1">
    <source>
        <dbReference type="ARBA" id="ARBA00022786"/>
    </source>
</evidence>
<protein>
    <recommendedName>
        <fullName evidence="2">USP domain-containing protein</fullName>
    </recommendedName>
</protein>
<evidence type="ECO:0000313" key="4">
    <source>
        <dbReference type="Proteomes" id="UP000268093"/>
    </source>
</evidence>
<dbReference type="InterPro" id="IPR024729">
    <property type="entry name" value="USP7_ICP0-binding_dom"/>
</dbReference>
<proteinExistence type="predicted"/>
<reference evidence="3 4" key="1">
    <citation type="journal article" date="2018" name="New Phytol.">
        <title>Phylogenomics of Endogonaceae and evolution of mycorrhizas within Mucoromycota.</title>
        <authorList>
            <person name="Chang Y."/>
            <person name="Desiro A."/>
            <person name="Na H."/>
            <person name="Sandor L."/>
            <person name="Lipzen A."/>
            <person name="Clum A."/>
            <person name="Barry K."/>
            <person name="Grigoriev I.V."/>
            <person name="Martin F.M."/>
            <person name="Stajich J.E."/>
            <person name="Smith M.E."/>
            <person name="Bonito G."/>
            <person name="Spatafora J.W."/>
        </authorList>
    </citation>
    <scope>NUCLEOTIDE SEQUENCE [LARGE SCALE GENOMIC DNA]</scope>
    <source>
        <strain evidence="3 4">GMNB39</strain>
    </source>
</reference>